<sequence>MDRSFDSPDAPRLLLAGTAEWLGPFAEAAEEGIGARTRIASSLAEARSASRAGSIDCVLAADRLSDATGIELLRSIREDDPALPVVFAPTDGSEALASEAVEAGVSEYVPLSIPNEDAFGELLGRIEAGLESARLEQDRRERAEGFDAIVEDERTATWVLDPDGTLRRANRTARELAAPDAGDVSPGRSFPSLLPWSRDGQLQSDVERVLERARGGDFSTAVLTDVPGRDDGDAHVMELSARPIETSRGTIASVLVEGVDVTERVELERDLRRSERLHRVTLNNMTDTVLITDEDGEYTYVCPNVHFVFGYSAAEIRELGTIDELLGEDLFDREELAERGVLKNIECTATDRAGREHVLLVNVREVSIQGGTLLYSCRDVTERKRREEALATLQNTAREFLYAETHPEIAARVVEDVPGSLDLDASAVFLFGPDGNRLRPTAVSAGMERAVGSLPEIPLDADGPVTRSFLEDESRFLEDDRDIDVGGDPTTELASAGYIPLGEHGVFVVGSSNVGAFDEIRREIADLLAATAEAALDRVSRERRLREQDRSLKRRNEDLRAVNRINETIRAIDRALVEAETREEIDHAVCELLTAEDRFRFAWIGEIDPSTETVVSRAWAGEERGYLDDQTIDVGLEGTEPAGRTASTRETTAVANVADRLREERWRTDALACDFRSVVSVPLDYNDVSYGVLTVYADARDAFDETTREVLAELAGTIASATSAIERRNALVTSSAVRLEFEIPDATFVCSRLAEAASCTIAYRGGVRQTAAGSDVFVEIEDAPVDRVETAAAGVLGVESVDRVSEDDDGGVLRLRLSGSFPALELADHGAVLREASATPDSTAIVVEIAENGDLRHATDLITELFGEGELRSKRTIDRSPGHLRSRAFDRLTDRQLEVVRTAYYSGFFESPRENTGEDVAEMLDISPTAFYRHVRTVDRTLLGLLFDGFDPVSTSQP</sequence>
<dbReference type="InterPro" id="IPR000014">
    <property type="entry name" value="PAS"/>
</dbReference>
<dbReference type="SUPFAM" id="SSF55781">
    <property type="entry name" value="GAF domain-like"/>
    <property type="match status" value="2"/>
</dbReference>
<dbReference type="InterPro" id="IPR029016">
    <property type="entry name" value="GAF-like_dom_sf"/>
</dbReference>
<dbReference type="InterPro" id="IPR000700">
    <property type="entry name" value="PAS-assoc_C"/>
</dbReference>
<dbReference type="SMART" id="SM00091">
    <property type="entry name" value="PAS"/>
    <property type="match status" value="2"/>
</dbReference>
<dbReference type="Pfam" id="PF08448">
    <property type="entry name" value="PAS_4"/>
    <property type="match status" value="1"/>
</dbReference>
<protein>
    <submittedName>
        <fullName evidence="10">Bacterio-opsin activator domain-containing protein</fullName>
    </submittedName>
</protein>
<evidence type="ECO:0000256" key="1">
    <source>
        <dbReference type="ARBA" id="ARBA00022679"/>
    </source>
</evidence>
<dbReference type="PROSITE" id="PS50113">
    <property type="entry name" value="PAC"/>
    <property type="match status" value="1"/>
</dbReference>
<dbReference type="Gene3D" id="3.40.50.2300">
    <property type="match status" value="1"/>
</dbReference>
<dbReference type="InterPro" id="IPR003018">
    <property type="entry name" value="GAF"/>
</dbReference>
<dbReference type="Proteomes" id="UP001596296">
    <property type="component" value="Unassembled WGS sequence"/>
</dbReference>
<evidence type="ECO:0000256" key="4">
    <source>
        <dbReference type="ARBA" id="ARBA00023163"/>
    </source>
</evidence>
<dbReference type="Pfam" id="PF04967">
    <property type="entry name" value="HTH_10"/>
    <property type="match status" value="1"/>
</dbReference>
<dbReference type="InterPro" id="IPR007050">
    <property type="entry name" value="HTH_bacterioopsin"/>
</dbReference>
<evidence type="ECO:0000256" key="5">
    <source>
        <dbReference type="PROSITE-ProRule" id="PRU00169"/>
    </source>
</evidence>
<comment type="caution">
    <text evidence="10">The sequence shown here is derived from an EMBL/GenBank/DDBJ whole genome shotgun (WGS) entry which is preliminary data.</text>
</comment>
<dbReference type="Gene3D" id="3.30.450.40">
    <property type="match status" value="2"/>
</dbReference>
<reference evidence="10 11" key="1">
    <citation type="journal article" date="2019" name="Int. J. Syst. Evol. Microbiol.">
        <title>The Global Catalogue of Microorganisms (GCM) 10K type strain sequencing project: providing services to taxonomists for standard genome sequencing and annotation.</title>
        <authorList>
            <consortium name="The Broad Institute Genomics Platform"/>
            <consortium name="The Broad Institute Genome Sequencing Center for Infectious Disease"/>
            <person name="Wu L."/>
            <person name="Ma J."/>
        </authorList>
    </citation>
    <scope>NUCLEOTIDE SEQUENCE [LARGE SCALE GENOMIC DNA]</scope>
    <source>
        <strain evidence="10 11">SKJ47</strain>
    </source>
</reference>
<evidence type="ECO:0000313" key="11">
    <source>
        <dbReference type="Proteomes" id="UP001596296"/>
    </source>
</evidence>
<keyword evidence="2" id="KW-0418">Kinase</keyword>
<keyword evidence="4" id="KW-0804">Transcription</keyword>
<dbReference type="PROSITE" id="PS50112">
    <property type="entry name" value="PAS"/>
    <property type="match status" value="1"/>
</dbReference>
<dbReference type="InterPro" id="IPR013656">
    <property type="entry name" value="PAS_4"/>
</dbReference>
<comment type="caution">
    <text evidence="5">Lacks conserved residue(s) required for the propagation of feature annotation.</text>
</comment>
<feature type="region of interest" description="Disordered" evidence="6">
    <location>
        <begin position="177"/>
        <end position="196"/>
    </location>
</feature>
<feature type="domain" description="Response regulatory" evidence="7">
    <location>
        <begin position="12"/>
        <end position="126"/>
    </location>
</feature>
<gene>
    <name evidence="10" type="ORF">ACFQE9_10370</name>
</gene>
<evidence type="ECO:0000259" key="8">
    <source>
        <dbReference type="PROSITE" id="PS50112"/>
    </source>
</evidence>
<dbReference type="SUPFAM" id="SSF52172">
    <property type="entry name" value="CheY-like"/>
    <property type="match status" value="1"/>
</dbReference>
<organism evidence="10 11">
    <name type="scientific">Halopenitus salinus</name>
    <dbReference type="NCBI Taxonomy" id="1198295"/>
    <lineage>
        <taxon>Archaea</taxon>
        <taxon>Methanobacteriati</taxon>
        <taxon>Methanobacteriota</taxon>
        <taxon>Stenosarchaea group</taxon>
        <taxon>Halobacteria</taxon>
        <taxon>Halobacteriales</taxon>
        <taxon>Haloferacaceae</taxon>
        <taxon>Halopenitus</taxon>
    </lineage>
</organism>
<dbReference type="AlphaFoldDB" id="A0ABD5UXX7"/>
<evidence type="ECO:0000259" key="9">
    <source>
        <dbReference type="PROSITE" id="PS50113"/>
    </source>
</evidence>
<evidence type="ECO:0000259" key="7">
    <source>
        <dbReference type="PROSITE" id="PS50110"/>
    </source>
</evidence>
<dbReference type="NCBIfam" id="TIGR00229">
    <property type="entry name" value="sensory_box"/>
    <property type="match status" value="2"/>
</dbReference>
<dbReference type="GO" id="GO:0016301">
    <property type="term" value="F:kinase activity"/>
    <property type="evidence" value="ECO:0007669"/>
    <property type="project" value="UniProtKB-KW"/>
</dbReference>
<dbReference type="CDD" id="cd00130">
    <property type="entry name" value="PAS"/>
    <property type="match status" value="1"/>
</dbReference>
<dbReference type="EMBL" id="JBHSXL010000009">
    <property type="protein sequence ID" value="MFC6893002.1"/>
    <property type="molecule type" value="Genomic_DNA"/>
</dbReference>
<dbReference type="PANTHER" id="PTHR34236">
    <property type="entry name" value="DIMETHYL SULFOXIDE REDUCTASE TRANSCRIPTIONAL ACTIVATOR"/>
    <property type="match status" value="1"/>
</dbReference>
<evidence type="ECO:0000256" key="3">
    <source>
        <dbReference type="ARBA" id="ARBA00023015"/>
    </source>
</evidence>
<dbReference type="PROSITE" id="PS50110">
    <property type="entry name" value="RESPONSE_REGULATORY"/>
    <property type="match status" value="1"/>
</dbReference>
<dbReference type="InterPro" id="IPR031803">
    <property type="entry name" value="BAT_GAF/HTH-assoc"/>
</dbReference>
<dbReference type="InterPro" id="IPR011006">
    <property type="entry name" value="CheY-like_superfamily"/>
</dbReference>
<dbReference type="SUPFAM" id="SSF55785">
    <property type="entry name" value="PYP-like sensor domain (PAS domain)"/>
    <property type="match status" value="2"/>
</dbReference>
<dbReference type="Pfam" id="PF00072">
    <property type="entry name" value="Response_reg"/>
    <property type="match status" value="1"/>
</dbReference>
<keyword evidence="11" id="KW-1185">Reference proteome</keyword>
<feature type="domain" description="PAC" evidence="9">
    <location>
        <begin position="216"/>
        <end position="273"/>
    </location>
</feature>
<accession>A0ABD5UXX7</accession>
<dbReference type="Pfam" id="PF13185">
    <property type="entry name" value="GAF_2"/>
    <property type="match status" value="2"/>
</dbReference>
<dbReference type="Pfam" id="PF15915">
    <property type="entry name" value="BAT"/>
    <property type="match status" value="1"/>
</dbReference>
<dbReference type="InterPro" id="IPR035965">
    <property type="entry name" value="PAS-like_dom_sf"/>
</dbReference>
<keyword evidence="1" id="KW-0808">Transferase</keyword>
<evidence type="ECO:0000313" key="10">
    <source>
        <dbReference type="EMBL" id="MFC6893002.1"/>
    </source>
</evidence>
<evidence type="ECO:0000256" key="2">
    <source>
        <dbReference type="ARBA" id="ARBA00022777"/>
    </source>
</evidence>
<dbReference type="InterPro" id="IPR001789">
    <property type="entry name" value="Sig_transdc_resp-reg_receiver"/>
</dbReference>
<proteinExistence type="predicted"/>
<dbReference type="PANTHER" id="PTHR34236:SF1">
    <property type="entry name" value="DIMETHYL SULFOXIDE REDUCTASE TRANSCRIPTIONAL ACTIVATOR"/>
    <property type="match status" value="1"/>
</dbReference>
<name>A0ABD5UXX7_9EURY</name>
<dbReference type="RefSeq" id="WP_379744127.1">
    <property type="nucleotide sequence ID" value="NZ_JBHSVN010000001.1"/>
</dbReference>
<dbReference type="Gene3D" id="3.30.450.20">
    <property type="entry name" value="PAS domain"/>
    <property type="match status" value="2"/>
</dbReference>
<dbReference type="CDD" id="cd00156">
    <property type="entry name" value="REC"/>
    <property type="match status" value="1"/>
</dbReference>
<evidence type="ECO:0000256" key="6">
    <source>
        <dbReference type="SAM" id="MobiDB-lite"/>
    </source>
</evidence>
<feature type="domain" description="PAS" evidence="8">
    <location>
        <begin position="274"/>
        <end position="329"/>
    </location>
</feature>
<keyword evidence="3" id="KW-0805">Transcription regulation</keyword>